<reference evidence="1" key="1">
    <citation type="submission" date="2020-01" db="EMBL/GenBank/DDBJ databases">
        <title>Development of genomics and gene disruption for Polysphondylium violaceum indicates a role for the polyketide synthase stlB in stalk morphogenesis.</title>
        <authorList>
            <person name="Narita B."/>
            <person name="Kawabe Y."/>
            <person name="Kin K."/>
            <person name="Saito T."/>
            <person name="Gibbs R."/>
            <person name="Kuspa A."/>
            <person name="Muzny D."/>
            <person name="Queller D."/>
            <person name="Richards S."/>
            <person name="Strassman J."/>
            <person name="Sucgang R."/>
            <person name="Worley K."/>
            <person name="Schaap P."/>
        </authorList>
    </citation>
    <scope>NUCLEOTIDE SEQUENCE</scope>
    <source>
        <strain evidence="1">QSvi11</strain>
    </source>
</reference>
<dbReference type="Pfam" id="PF05710">
    <property type="entry name" value="Coiled"/>
    <property type="match status" value="1"/>
</dbReference>
<dbReference type="InterPro" id="IPR008455">
    <property type="entry name" value="HssA/B-related"/>
</dbReference>
<protein>
    <submittedName>
        <fullName evidence="1">Uncharacterized protein</fullName>
    </submittedName>
</protein>
<comment type="caution">
    <text evidence="1">The sequence shown here is derived from an EMBL/GenBank/DDBJ whole genome shotgun (WGS) entry which is preliminary data.</text>
</comment>
<name>A0A8J4UWG9_9MYCE</name>
<proteinExistence type="predicted"/>
<organism evidence="1 2">
    <name type="scientific">Polysphondylium violaceum</name>
    <dbReference type="NCBI Taxonomy" id="133409"/>
    <lineage>
        <taxon>Eukaryota</taxon>
        <taxon>Amoebozoa</taxon>
        <taxon>Evosea</taxon>
        <taxon>Eumycetozoa</taxon>
        <taxon>Dictyostelia</taxon>
        <taxon>Dictyosteliales</taxon>
        <taxon>Dictyosteliaceae</taxon>
        <taxon>Polysphondylium</taxon>
    </lineage>
</organism>
<accession>A0A8J4UWG9</accession>
<keyword evidence="2" id="KW-1185">Reference proteome</keyword>
<dbReference type="EMBL" id="AJWJ01000026">
    <property type="protein sequence ID" value="KAF2077536.1"/>
    <property type="molecule type" value="Genomic_DNA"/>
</dbReference>
<sequence length="73" mass="7649">MSIFKSLTSISNPSKNIKNSQLNVASSSANSSMGGNSNATWVIGGIGGPTIWYEDGKNAVYFGTLSSFLDTIN</sequence>
<evidence type="ECO:0000313" key="2">
    <source>
        <dbReference type="Proteomes" id="UP000695562"/>
    </source>
</evidence>
<gene>
    <name evidence="1" type="ORF">CYY_001154</name>
</gene>
<evidence type="ECO:0000313" key="1">
    <source>
        <dbReference type="EMBL" id="KAF2077536.1"/>
    </source>
</evidence>
<dbReference type="Proteomes" id="UP000695562">
    <property type="component" value="Unassembled WGS sequence"/>
</dbReference>
<dbReference type="AlphaFoldDB" id="A0A8J4UWG9"/>